<evidence type="ECO:0000256" key="3">
    <source>
        <dbReference type="ARBA" id="ARBA00022597"/>
    </source>
</evidence>
<evidence type="ECO:0008006" key="9">
    <source>
        <dbReference type="Google" id="ProtNLM"/>
    </source>
</evidence>
<name>A0A7S4GH81_9EUGL</name>
<keyword evidence="5 7" id="KW-1133">Transmembrane helix</keyword>
<organism evidence="8">
    <name type="scientific">Eutreptiella gymnastica</name>
    <dbReference type="NCBI Taxonomy" id="73025"/>
    <lineage>
        <taxon>Eukaryota</taxon>
        <taxon>Discoba</taxon>
        <taxon>Euglenozoa</taxon>
        <taxon>Euglenida</taxon>
        <taxon>Spirocuta</taxon>
        <taxon>Euglenophyceae</taxon>
        <taxon>Eutreptiales</taxon>
        <taxon>Eutreptiaceae</taxon>
        <taxon>Eutreptiella</taxon>
    </lineage>
</organism>
<evidence type="ECO:0000256" key="4">
    <source>
        <dbReference type="ARBA" id="ARBA00022692"/>
    </source>
</evidence>
<dbReference type="EMBL" id="HBJA01140535">
    <property type="protein sequence ID" value="CAE0837041.1"/>
    <property type="molecule type" value="Transcribed_RNA"/>
</dbReference>
<feature type="transmembrane region" description="Helical" evidence="7">
    <location>
        <begin position="178"/>
        <end position="198"/>
    </location>
</feature>
<accession>A0A7S4GH81</accession>
<keyword evidence="2" id="KW-0813">Transport</keyword>
<gene>
    <name evidence="8" type="ORF">EGYM00163_LOCUS48410</name>
</gene>
<evidence type="ECO:0000256" key="7">
    <source>
        <dbReference type="SAM" id="Phobius"/>
    </source>
</evidence>
<feature type="transmembrane region" description="Helical" evidence="7">
    <location>
        <begin position="114"/>
        <end position="132"/>
    </location>
</feature>
<feature type="transmembrane region" description="Helical" evidence="7">
    <location>
        <begin position="139"/>
        <end position="158"/>
    </location>
</feature>
<feature type="transmembrane region" description="Helical" evidence="7">
    <location>
        <begin position="289"/>
        <end position="311"/>
    </location>
</feature>
<dbReference type="GO" id="GO:0005464">
    <property type="term" value="F:UDP-xylose transmembrane transporter activity"/>
    <property type="evidence" value="ECO:0007669"/>
    <property type="project" value="TreeGrafter"/>
</dbReference>
<evidence type="ECO:0000256" key="5">
    <source>
        <dbReference type="ARBA" id="ARBA00022989"/>
    </source>
</evidence>
<keyword evidence="6 7" id="KW-0472">Membrane</keyword>
<feature type="transmembrane region" description="Helical" evidence="7">
    <location>
        <begin position="317"/>
        <end position="336"/>
    </location>
</feature>
<proteinExistence type="predicted"/>
<dbReference type="GO" id="GO:0005462">
    <property type="term" value="F:UDP-N-acetylglucosamine transmembrane transporter activity"/>
    <property type="evidence" value="ECO:0007669"/>
    <property type="project" value="TreeGrafter"/>
</dbReference>
<protein>
    <recommendedName>
        <fullName evidence="9">Sugar phosphate transporter domain-containing protein</fullName>
    </recommendedName>
</protein>
<feature type="transmembrane region" description="Helical" evidence="7">
    <location>
        <begin position="83"/>
        <end position="108"/>
    </location>
</feature>
<evidence type="ECO:0000256" key="6">
    <source>
        <dbReference type="ARBA" id="ARBA00023136"/>
    </source>
</evidence>
<comment type="subcellular location">
    <subcellularLocation>
        <location evidence="1">Endomembrane system</location>
        <topology evidence="1">Multi-pass membrane protein</topology>
    </subcellularLocation>
</comment>
<evidence type="ECO:0000256" key="1">
    <source>
        <dbReference type="ARBA" id="ARBA00004127"/>
    </source>
</evidence>
<evidence type="ECO:0000313" key="8">
    <source>
        <dbReference type="EMBL" id="CAE0837041.1"/>
    </source>
</evidence>
<keyword evidence="4 7" id="KW-0812">Transmembrane</keyword>
<dbReference type="PANTHER" id="PTHR10778">
    <property type="entry name" value="SOLUTE CARRIER FAMILY 35 MEMBER B"/>
    <property type="match status" value="1"/>
</dbReference>
<dbReference type="PANTHER" id="PTHR10778:SF4">
    <property type="entry name" value="NUCLEOTIDE SUGAR TRANSPORTER SLC35B4"/>
    <property type="match status" value="1"/>
</dbReference>
<keyword evidence="3" id="KW-0762">Sugar transport</keyword>
<dbReference type="AlphaFoldDB" id="A0A7S4GH81"/>
<dbReference type="Pfam" id="PF08449">
    <property type="entry name" value="UAA"/>
    <property type="match status" value="2"/>
</dbReference>
<dbReference type="InterPro" id="IPR013657">
    <property type="entry name" value="SCL35B1-4/HUT1"/>
</dbReference>
<dbReference type="GO" id="GO:0000139">
    <property type="term" value="C:Golgi membrane"/>
    <property type="evidence" value="ECO:0007669"/>
    <property type="project" value="TreeGrafter"/>
</dbReference>
<evidence type="ECO:0000256" key="2">
    <source>
        <dbReference type="ARBA" id="ARBA00022448"/>
    </source>
</evidence>
<reference evidence="8" key="1">
    <citation type="submission" date="2021-01" db="EMBL/GenBank/DDBJ databases">
        <authorList>
            <person name="Corre E."/>
            <person name="Pelletier E."/>
            <person name="Niang G."/>
            <person name="Scheremetjew M."/>
            <person name="Finn R."/>
            <person name="Kale V."/>
            <person name="Holt S."/>
            <person name="Cochrane G."/>
            <person name="Meng A."/>
            <person name="Brown T."/>
            <person name="Cohen L."/>
        </authorList>
    </citation>
    <scope>NUCLEOTIDE SEQUENCE</scope>
    <source>
        <strain evidence="8">CCMP1594</strain>
    </source>
</reference>
<sequence>MSQSLMPSLYTKQLLIALLCIMGGCLANVMVLEKILTRAPQAQAIGKIITLGHFLFIALEGLQDAVAYHPKRGLTLRPRRIPLNRILCLVALFWGSNVTNNLAFAYNISIPLHTMFRSLSLASSMLLGVVLVGKRYNVLQVLSVVLITLGVFLATYAASSADTHKAQDGAAEENFDRWLTGIGLLVATVLLSSLNGIVQDLLVKPSSAESDPGSEPVPRWEEPLPQWKEVMLYTHLFGIPVFGVFAGDICRNVHVFLEDGTLLGLLALNAFTQWLCIRGVLQLTQLTDALTLTMVITLRKMISLLFSVYFFGNAFTGLHWGAAFLTFGGSVLYAVVAKRPKAKLKAQ</sequence>
<dbReference type="GO" id="GO:0005789">
    <property type="term" value="C:endoplasmic reticulum membrane"/>
    <property type="evidence" value="ECO:0007669"/>
    <property type="project" value="TreeGrafter"/>
</dbReference>